<evidence type="ECO:0000259" key="6">
    <source>
        <dbReference type="Pfam" id="PF00496"/>
    </source>
</evidence>
<proteinExistence type="inferred from homology"/>
<name>A0ABT2CFD7_9ACTN</name>
<protein>
    <submittedName>
        <fullName evidence="7">ABC transporter substrate-binding protein</fullName>
    </submittedName>
</protein>
<dbReference type="InterPro" id="IPR000914">
    <property type="entry name" value="SBP_5_dom"/>
</dbReference>
<evidence type="ECO:0000256" key="5">
    <source>
        <dbReference type="SAM" id="SignalP"/>
    </source>
</evidence>
<reference evidence="7" key="1">
    <citation type="submission" date="2022-08" db="EMBL/GenBank/DDBJ databases">
        <authorList>
            <person name="Somphong A."/>
            <person name="Phongsopitanun W."/>
        </authorList>
    </citation>
    <scope>NUCLEOTIDE SEQUENCE</scope>
    <source>
        <strain evidence="7">LP05-1</strain>
    </source>
</reference>
<accession>A0ABT2CFD7</accession>
<dbReference type="InterPro" id="IPR039424">
    <property type="entry name" value="SBP_5"/>
</dbReference>
<evidence type="ECO:0000256" key="4">
    <source>
        <dbReference type="ARBA" id="ARBA00022729"/>
    </source>
</evidence>
<gene>
    <name evidence="7" type="ORF">NX801_10710</name>
</gene>
<evidence type="ECO:0000256" key="2">
    <source>
        <dbReference type="ARBA" id="ARBA00005695"/>
    </source>
</evidence>
<dbReference type="InterPro" id="IPR030678">
    <property type="entry name" value="Peptide/Ni-bd"/>
</dbReference>
<keyword evidence="4 5" id="KW-0732">Signal</keyword>
<evidence type="ECO:0000256" key="3">
    <source>
        <dbReference type="ARBA" id="ARBA00022448"/>
    </source>
</evidence>
<evidence type="ECO:0000313" key="7">
    <source>
        <dbReference type="EMBL" id="MCS0636123.1"/>
    </source>
</evidence>
<feature type="chain" id="PRO_5045248837" evidence="5">
    <location>
        <begin position="23"/>
        <end position="537"/>
    </location>
</feature>
<keyword evidence="8" id="KW-1185">Reference proteome</keyword>
<dbReference type="PANTHER" id="PTHR30290:SF10">
    <property type="entry name" value="PERIPLASMIC OLIGOPEPTIDE-BINDING PROTEIN-RELATED"/>
    <property type="match status" value="1"/>
</dbReference>
<dbReference type="Pfam" id="PF00496">
    <property type="entry name" value="SBP_bac_5"/>
    <property type="match status" value="1"/>
</dbReference>
<dbReference type="Gene3D" id="3.40.190.10">
    <property type="entry name" value="Periplasmic binding protein-like II"/>
    <property type="match status" value="1"/>
</dbReference>
<sequence>MNRRKTLVLPAVTALLAPVLVACGTSQGGSGGGGGGDGIVVGTTDQFTADQDAPAPFDPAYAYDSGTWNVLRQTLQTLTRVPRGGGQPVPEAASQCGFTDRASESYHCTLREGLTFSDGKPLTARDVKFSIERSLTINSDNGAASLLTNIDTIEVKNDSEIVFHLKAPDATFPYKLATPVAGIVSSEKYEPKKLRDGFEVDGSGPYTLRAETQDDRVTRVVFTRNEHYKGDIKLKNDKVELRSFGDADAMGQALEAGDISMMTRTMSPEQIKDLNDHPRKDIELREVPALEIRYLGFNTQDPSVKDKAVRQAMAAVIDREKITHTVYGATTEPLYSLIPATVAGHTNAFFNTYGEPNTSAAASLLRGAGIKTPVKLTLNYTTDHYGSGTAKEFAALRDQLNASKLFDVSVKGTGWNAFRSAQKHGEYAVYGLGWVPDFPDPDNFVAPFLDKGNFLNTPYVNTTARTGLIPASRRAADRTAASGAFEKLQKIVADDVPVLPLWQGKQYIAHRTELNGTEWALNSSSDLQLWELGRGNA</sequence>
<feature type="signal peptide" evidence="5">
    <location>
        <begin position="1"/>
        <end position="22"/>
    </location>
</feature>
<keyword evidence="3" id="KW-0813">Transport</keyword>
<comment type="subcellular location">
    <subcellularLocation>
        <location evidence="1">Cell envelope</location>
    </subcellularLocation>
</comment>
<dbReference type="Gene3D" id="3.90.76.10">
    <property type="entry name" value="Dipeptide-binding Protein, Domain 1"/>
    <property type="match status" value="1"/>
</dbReference>
<dbReference type="Gene3D" id="3.10.105.10">
    <property type="entry name" value="Dipeptide-binding Protein, Domain 3"/>
    <property type="match status" value="1"/>
</dbReference>
<comment type="similarity">
    <text evidence="2">Belongs to the bacterial solute-binding protein 5 family.</text>
</comment>
<dbReference type="Proteomes" id="UP001431313">
    <property type="component" value="Unassembled WGS sequence"/>
</dbReference>
<dbReference type="PROSITE" id="PS51257">
    <property type="entry name" value="PROKAR_LIPOPROTEIN"/>
    <property type="match status" value="1"/>
</dbReference>
<dbReference type="PIRSF" id="PIRSF002741">
    <property type="entry name" value="MppA"/>
    <property type="match status" value="1"/>
</dbReference>
<evidence type="ECO:0000256" key="1">
    <source>
        <dbReference type="ARBA" id="ARBA00004196"/>
    </source>
</evidence>
<dbReference type="PANTHER" id="PTHR30290">
    <property type="entry name" value="PERIPLASMIC BINDING COMPONENT OF ABC TRANSPORTER"/>
    <property type="match status" value="1"/>
</dbReference>
<dbReference type="SUPFAM" id="SSF53850">
    <property type="entry name" value="Periplasmic binding protein-like II"/>
    <property type="match status" value="1"/>
</dbReference>
<feature type="domain" description="Solute-binding protein family 5" evidence="6">
    <location>
        <begin position="88"/>
        <end position="454"/>
    </location>
</feature>
<comment type="caution">
    <text evidence="7">The sequence shown here is derived from an EMBL/GenBank/DDBJ whole genome shotgun (WGS) entry which is preliminary data.</text>
</comment>
<dbReference type="EMBL" id="JANUGQ010000007">
    <property type="protein sequence ID" value="MCS0636123.1"/>
    <property type="molecule type" value="Genomic_DNA"/>
</dbReference>
<organism evidence="7 8">
    <name type="scientific">Streptomyces pyxinae</name>
    <dbReference type="NCBI Taxonomy" id="2970734"/>
    <lineage>
        <taxon>Bacteria</taxon>
        <taxon>Bacillati</taxon>
        <taxon>Actinomycetota</taxon>
        <taxon>Actinomycetes</taxon>
        <taxon>Kitasatosporales</taxon>
        <taxon>Streptomycetaceae</taxon>
        <taxon>Streptomyces</taxon>
    </lineage>
</organism>
<evidence type="ECO:0000313" key="8">
    <source>
        <dbReference type="Proteomes" id="UP001431313"/>
    </source>
</evidence>